<dbReference type="GO" id="GO:0016791">
    <property type="term" value="F:phosphatase activity"/>
    <property type="evidence" value="ECO:0007669"/>
    <property type="project" value="TreeGrafter"/>
</dbReference>
<dbReference type="PANTHER" id="PTHR10000:SF8">
    <property type="entry name" value="HAD SUPERFAMILY HYDROLASE-LIKE, TYPE 3"/>
    <property type="match status" value="1"/>
</dbReference>
<dbReference type="SFLD" id="SFLDS00003">
    <property type="entry name" value="Haloacid_Dehalogenase"/>
    <property type="match status" value="1"/>
</dbReference>
<evidence type="ECO:0000313" key="2">
    <source>
        <dbReference type="Proteomes" id="UP000476064"/>
    </source>
</evidence>
<dbReference type="PROSITE" id="PS01228">
    <property type="entry name" value="COF_1"/>
    <property type="match status" value="1"/>
</dbReference>
<dbReference type="EMBL" id="CP048209">
    <property type="protein sequence ID" value="QHT61033.1"/>
    <property type="molecule type" value="Genomic_DNA"/>
</dbReference>
<organism evidence="1 2">
    <name type="scientific">Paenibacillus lycopersici</name>
    <dbReference type="NCBI Taxonomy" id="2704462"/>
    <lineage>
        <taxon>Bacteria</taxon>
        <taxon>Bacillati</taxon>
        <taxon>Bacillota</taxon>
        <taxon>Bacilli</taxon>
        <taxon>Bacillales</taxon>
        <taxon>Paenibacillaceae</taxon>
        <taxon>Paenibacillus</taxon>
    </lineage>
</organism>
<protein>
    <submittedName>
        <fullName evidence="1">HAD family phosphatase</fullName>
    </submittedName>
</protein>
<keyword evidence="2" id="KW-1185">Reference proteome</keyword>
<dbReference type="NCBIfam" id="TIGR01484">
    <property type="entry name" value="HAD-SF-IIB"/>
    <property type="match status" value="1"/>
</dbReference>
<dbReference type="Pfam" id="PF08282">
    <property type="entry name" value="Hydrolase_3"/>
    <property type="match status" value="1"/>
</dbReference>
<dbReference type="RefSeq" id="WP_162357472.1">
    <property type="nucleotide sequence ID" value="NZ_CP048209.1"/>
</dbReference>
<gene>
    <name evidence="1" type="ORF">GXP70_14450</name>
</gene>
<dbReference type="Gene3D" id="3.30.1240.10">
    <property type="match status" value="1"/>
</dbReference>
<dbReference type="GO" id="GO:0005829">
    <property type="term" value="C:cytosol"/>
    <property type="evidence" value="ECO:0007669"/>
    <property type="project" value="TreeGrafter"/>
</dbReference>
<dbReference type="PANTHER" id="PTHR10000">
    <property type="entry name" value="PHOSPHOSERINE PHOSPHATASE"/>
    <property type="match status" value="1"/>
</dbReference>
<dbReference type="AlphaFoldDB" id="A0A6C0FZT2"/>
<dbReference type="KEGG" id="plyc:GXP70_14450"/>
<accession>A0A6C0FZT2</accession>
<dbReference type="SUPFAM" id="SSF56784">
    <property type="entry name" value="HAD-like"/>
    <property type="match status" value="1"/>
</dbReference>
<reference evidence="1 2" key="1">
    <citation type="submission" date="2020-01" db="EMBL/GenBank/DDBJ databases">
        <title>Paenibacillus sp. nov., isolated from tomato rhizosphere.</title>
        <authorList>
            <person name="Weon H.-Y."/>
            <person name="Lee S.A."/>
        </authorList>
    </citation>
    <scope>NUCLEOTIDE SEQUENCE [LARGE SCALE GENOMIC DNA]</scope>
    <source>
        <strain evidence="1 2">12200R-189</strain>
    </source>
</reference>
<dbReference type="NCBIfam" id="TIGR00099">
    <property type="entry name" value="Cof-subfamily"/>
    <property type="match status" value="1"/>
</dbReference>
<evidence type="ECO:0000313" key="1">
    <source>
        <dbReference type="EMBL" id="QHT61033.1"/>
    </source>
</evidence>
<dbReference type="InterPro" id="IPR036412">
    <property type="entry name" value="HAD-like_sf"/>
</dbReference>
<dbReference type="Gene3D" id="3.40.50.1000">
    <property type="entry name" value="HAD superfamily/HAD-like"/>
    <property type="match status" value="1"/>
</dbReference>
<dbReference type="InterPro" id="IPR000150">
    <property type="entry name" value="Cof"/>
</dbReference>
<name>A0A6C0FZT2_9BACL</name>
<dbReference type="Proteomes" id="UP000476064">
    <property type="component" value="Chromosome"/>
</dbReference>
<dbReference type="GO" id="GO:0000287">
    <property type="term" value="F:magnesium ion binding"/>
    <property type="evidence" value="ECO:0007669"/>
    <property type="project" value="TreeGrafter"/>
</dbReference>
<proteinExistence type="predicted"/>
<dbReference type="SFLD" id="SFLDG01140">
    <property type="entry name" value="C2.B:_Phosphomannomutase_and_P"/>
    <property type="match status" value="1"/>
</dbReference>
<dbReference type="InterPro" id="IPR006379">
    <property type="entry name" value="HAD-SF_hydro_IIB"/>
</dbReference>
<sequence length="269" mass="29524">MIKLIVSDLDGTLLNHSKQIDDRDLRAITKAQANGFEMCIASGRMNAEIQIIMQPFAHGYHAVGQNGATVHLSSRQLLTTTEFMPDMAVRLLQAVDKDAFVNFIHCTDDSYFARVRNEQAIPYEARIMIDASIHADLEQALAADALRCSKLSFFGELEKLNGLQALLADRFAGQIETFISDKDCLDVMPLHVSKGAGLSRLIRKLGLEPEEAACIGDSFNDLSMFAITPHSFAMSGSPETVRAQASEVVHSVAEAIERVMDRNLQAVGN</sequence>
<dbReference type="InterPro" id="IPR023214">
    <property type="entry name" value="HAD_sf"/>
</dbReference>